<name>A0A0B6F7F8_9CORY</name>
<feature type="domain" description="Fe/B12 periplasmic-binding" evidence="3">
    <location>
        <begin position="53"/>
        <end position="330"/>
    </location>
</feature>
<reference evidence="4 5" key="1">
    <citation type="journal article" date="2015" name="Genome Announc.">
        <title>Complete Genome Sequence and Annotation of Corynebacterium singulare DSM 44357, Isolated from a Human Semen Specimen.</title>
        <authorList>
            <person name="Merten M."/>
            <person name="Brinkrolf K."/>
            <person name="Albersmeier A."/>
            <person name="Kutter Y."/>
            <person name="Ruckert C."/>
            <person name="Tauch A."/>
        </authorList>
    </citation>
    <scope>NUCLEOTIDE SEQUENCE [LARGE SCALE GENOMIC DNA]</scope>
    <source>
        <strain evidence="4">IBS B52218</strain>
    </source>
</reference>
<dbReference type="OrthoDB" id="9797850at2"/>
<dbReference type="KEGG" id="csx:CSING_12370"/>
<evidence type="ECO:0000313" key="4">
    <source>
        <dbReference type="EMBL" id="AJI79966.1"/>
    </source>
</evidence>
<proteinExistence type="inferred from homology"/>
<dbReference type="PROSITE" id="PS51257">
    <property type="entry name" value="PROKAR_LIPOPROTEIN"/>
    <property type="match status" value="1"/>
</dbReference>
<dbReference type="Gene3D" id="3.40.50.1980">
    <property type="entry name" value="Nitrogenase molybdenum iron protein domain"/>
    <property type="match status" value="2"/>
</dbReference>
<dbReference type="PANTHER" id="PTHR30535:SF7">
    <property type="entry name" value="IRON(III) DICITRATE-BINDING PROTEIN"/>
    <property type="match status" value="1"/>
</dbReference>
<evidence type="ECO:0000256" key="2">
    <source>
        <dbReference type="SAM" id="SignalP"/>
    </source>
</evidence>
<feature type="chain" id="PRO_5002122386" evidence="2">
    <location>
        <begin position="24"/>
        <end position="332"/>
    </location>
</feature>
<comment type="similarity">
    <text evidence="1">Belongs to the bacterial solute-binding protein 8 family.</text>
</comment>
<gene>
    <name evidence="4" type="ORF">CSING_12370</name>
</gene>
<dbReference type="EMBL" id="CP010827">
    <property type="protein sequence ID" value="AJI79966.1"/>
    <property type="molecule type" value="Genomic_DNA"/>
</dbReference>
<dbReference type="HOGENOM" id="CLU_038034_7_2_11"/>
<dbReference type="STRING" id="161899.CSING_12370"/>
<evidence type="ECO:0000259" key="3">
    <source>
        <dbReference type="PROSITE" id="PS50983"/>
    </source>
</evidence>
<evidence type="ECO:0000256" key="1">
    <source>
        <dbReference type="ARBA" id="ARBA00008814"/>
    </source>
</evidence>
<feature type="signal peptide" evidence="2">
    <location>
        <begin position="1"/>
        <end position="23"/>
    </location>
</feature>
<evidence type="ECO:0000313" key="5">
    <source>
        <dbReference type="Proteomes" id="UP000031890"/>
    </source>
</evidence>
<dbReference type="PANTHER" id="PTHR30535">
    <property type="entry name" value="VITAMIN B12-BINDING PROTEIN"/>
    <property type="match status" value="1"/>
</dbReference>
<organism evidence="4 5">
    <name type="scientific">Corynebacterium singulare</name>
    <dbReference type="NCBI Taxonomy" id="161899"/>
    <lineage>
        <taxon>Bacteria</taxon>
        <taxon>Bacillati</taxon>
        <taxon>Actinomycetota</taxon>
        <taxon>Actinomycetes</taxon>
        <taxon>Mycobacteriales</taxon>
        <taxon>Corynebacteriaceae</taxon>
        <taxon>Corynebacterium</taxon>
    </lineage>
</organism>
<dbReference type="SUPFAM" id="SSF53807">
    <property type="entry name" value="Helical backbone' metal receptor"/>
    <property type="match status" value="1"/>
</dbReference>
<keyword evidence="2" id="KW-0732">Signal</keyword>
<dbReference type="Proteomes" id="UP000031890">
    <property type="component" value="Chromosome"/>
</dbReference>
<sequence length="332" mass="35695">MHRISISLSAVLLAPLIATSCSSPEPQTSTHNANTHIIDNCGYKVSVNVPVQRATTLEQGATDTLLLLGAKDQIAGYGHQKDAPPEAFDLEGIRELSPGVPNSEQLRDADTDFIYSPFALSWTTDSAGAREEWEKLGVSTYQSNVECPNMGDNVGKSKFDLIERDITELGMLFGREDAAKKLIEKQNRALETATQAPEGTTFMLLYSSIGGAPYVAGGPSIITEIGEASGMTNVFGDLSEEWPQVSWEAVAEANPDVILLADLPKRGEPGDKWQEKVDALEATPGTKEMEAVKSGKYIVVPGVATSAAGRSYEILEIVSESISDDLFSNKAR</sequence>
<dbReference type="AlphaFoldDB" id="A0A0B6F7F8"/>
<dbReference type="InterPro" id="IPR002491">
    <property type="entry name" value="ABC_transptr_periplasmic_BD"/>
</dbReference>
<dbReference type="RefSeq" id="WP_042532646.1">
    <property type="nucleotide sequence ID" value="NZ_CP010827.1"/>
</dbReference>
<dbReference type="PROSITE" id="PS50983">
    <property type="entry name" value="FE_B12_PBP"/>
    <property type="match status" value="1"/>
</dbReference>
<protein>
    <submittedName>
        <fullName evidence="4">ABC-type Fe3+-hydroxamate transport system, periplasmic component</fullName>
    </submittedName>
</protein>
<accession>A0A0B6F7F8</accession>
<dbReference type="Pfam" id="PF01497">
    <property type="entry name" value="Peripla_BP_2"/>
    <property type="match status" value="1"/>
</dbReference>
<dbReference type="InterPro" id="IPR050902">
    <property type="entry name" value="ABC_Transporter_SBP"/>
</dbReference>